<dbReference type="PANTHER" id="PTHR46250:SF18">
    <property type="entry name" value="MYB_SANT-LIKE DOMAIN-CONTAINING PROTEIN"/>
    <property type="match status" value="1"/>
</dbReference>
<evidence type="ECO:0000256" key="4">
    <source>
        <dbReference type="SAM" id="Phobius"/>
    </source>
</evidence>
<dbReference type="InterPro" id="IPR024752">
    <property type="entry name" value="Myb/SANT-like_dom"/>
</dbReference>
<protein>
    <recommendedName>
        <fullName evidence="10">Myb/SANT-like domain-containing protein</fullName>
    </recommendedName>
</protein>
<comment type="cofactor">
    <cofactor evidence="1">
        <name>a divalent metal cation</name>
        <dbReference type="ChEBI" id="CHEBI:60240"/>
    </cofactor>
</comment>
<evidence type="ECO:0000259" key="6">
    <source>
        <dbReference type="Pfam" id="PF13359"/>
    </source>
</evidence>
<keyword evidence="2" id="KW-0479">Metal-binding</keyword>
<evidence type="ECO:0000259" key="5">
    <source>
        <dbReference type="Pfam" id="PF12776"/>
    </source>
</evidence>
<dbReference type="InterPro" id="IPR027806">
    <property type="entry name" value="HARBI1_dom"/>
</dbReference>
<keyword evidence="9" id="KW-1185">Reference proteome</keyword>
<evidence type="ECO:0008006" key="10">
    <source>
        <dbReference type="Google" id="ProtNLM"/>
    </source>
</evidence>
<reference evidence="8" key="1">
    <citation type="submission" date="2023-03" db="EMBL/GenBank/DDBJ databases">
        <title>Chromosome-scale reference genome and RAD-based genetic map of yellow starthistle (Centaurea solstitialis) reveal putative structural variation and QTLs associated with invader traits.</title>
        <authorList>
            <person name="Reatini B."/>
            <person name="Cang F.A."/>
            <person name="Jiang Q."/>
            <person name="Mckibben M.T.W."/>
            <person name="Barker M.S."/>
            <person name="Rieseberg L.H."/>
            <person name="Dlugosch K.M."/>
        </authorList>
    </citation>
    <scope>NUCLEOTIDE SEQUENCE</scope>
    <source>
        <strain evidence="8">CAN-66</strain>
        <tissue evidence="8">Leaf</tissue>
    </source>
</reference>
<dbReference type="AlphaFoldDB" id="A0AA38WLW9"/>
<dbReference type="Pfam" id="PF12776">
    <property type="entry name" value="Myb_DNA-bind_3"/>
    <property type="match status" value="1"/>
</dbReference>
<feature type="transmembrane region" description="Helical" evidence="4">
    <location>
        <begin position="45"/>
        <end position="69"/>
    </location>
</feature>
<feature type="domain" description="DDE Tnp4" evidence="6">
    <location>
        <begin position="153"/>
        <end position="280"/>
    </location>
</feature>
<evidence type="ECO:0000256" key="3">
    <source>
        <dbReference type="SAM" id="MobiDB-lite"/>
    </source>
</evidence>
<organism evidence="8 9">
    <name type="scientific">Centaurea solstitialis</name>
    <name type="common">yellow star-thistle</name>
    <dbReference type="NCBI Taxonomy" id="347529"/>
    <lineage>
        <taxon>Eukaryota</taxon>
        <taxon>Viridiplantae</taxon>
        <taxon>Streptophyta</taxon>
        <taxon>Embryophyta</taxon>
        <taxon>Tracheophyta</taxon>
        <taxon>Spermatophyta</taxon>
        <taxon>Magnoliopsida</taxon>
        <taxon>eudicotyledons</taxon>
        <taxon>Gunneridae</taxon>
        <taxon>Pentapetalae</taxon>
        <taxon>asterids</taxon>
        <taxon>campanulids</taxon>
        <taxon>Asterales</taxon>
        <taxon>Asteraceae</taxon>
        <taxon>Carduoideae</taxon>
        <taxon>Cardueae</taxon>
        <taxon>Centaureinae</taxon>
        <taxon>Centaurea</taxon>
    </lineage>
</organism>
<proteinExistence type="predicted"/>
<dbReference type="Pfam" id="PF26138">
    <property type="entry name" value="DUF8040"/>
    <property type="match status" value="1"/>
</dbReference>
<evidence type="ECO:0000259" key="7">
    <source>
        <dbReference type="Pfam" id="PF26138"/>
    </source>
</evidence>
<dbReference type="EMBL" id="JARYMX010000001">
    <property type="protein sequence ID" value="KAJ9565642.1"/>
    <property type="molecule type" value="Genomic_DNA"/>
</dbReference>
<comment type="caution">
    <text evidence="8">The sequence shown here is derived from an EMBL/GenBank/DDBJ whole genome shotgun (WGS) entry which is preliminary data.</text>
</comment>
<feature type="domain" description="Myb/SANT-like" evidence="5">
    <location>
        <begin position="332"/>
        <end position="421"/>
    </location>
</feature>
<evidence type="ECO:0000256" key="2">
    <source>
        <dbReference type="ARBA" id="ARBA00022723"/>
    </source>
</evidence>
<feature type="region of interest" description="Disordered" evidence="3">
    <location>
        <begin position="492"/>
        <end position="521"/>
    </location>
</feature>
<keyword evidence="4" id="KW-0812">Transmembrane</keyword>
<evidence type="ECO:0000256" key="1">
    <source>
        <dbReference type="ARBA" id="ARBA00001968"/>
    </source>
</evidence>
<gene>
    <name evidence="8" type="ORF">OSB04_001608</name>
</gene>
<dbReference type="GO" id="GO:0046872">
    <property type="term" value="F:metal ion binding"/>
    <property type="evidence" value="ECO:0007669"/>
    <property type="project" value="UniProtKB-KW"/>
</dbReference>
<dbReference type="InterPro" id="IPR058353">
    <property type="entry name" value="DUF8040"/>
</dbReference>
<dbReference type="Proteomes" id="UP001172457">
    <property type="component" value="Chromosome 1"/>
</dbReference>
<accession>A0AA38WLW9</accession>
<evidence type="ECO:0000313" key="9">
    <source>
        <dbReference type="Proteomes" id="UP001172457"/>
    </source>
</evidence>
<keyword evidence="4" id="KW-0472">Membrane</keyword>
<name>A0AA38WLW9_9ASTR</name>
<dbReference type="Pfam" id="PF13359">
    <property type="entry name" value="DDE_Tnp_4"/>
    <property type="match status" value="1"/>
</dbReference>
<feature type="domain" description="DUF8040" evidence="7">
    <location>
        <begin position="97"/>
        <end position="147"/>
    </location>
</feature>
<evidence type="ECO:0000313" key="8">
    <source>
        <dbReference type="EMBL" id="KAJ9565642.1"/>
    </source>
</evidence>
<keyword evidence="4" id="KW-1133">Transmembrane helix</keyword>
<dbReference type="PANTHER" id="PTHR46250">
    <property type="entry name" value="MYB/SANT-LIKE DNA-BINDING DOMAIN PROTEIN-RELATED"/>
    <property type="match status" value="1"/>
</dbReference>
<sequence>MVGFPNRRTACFSESDFVLFRVEFWKIPGVRVSSELSSDMDRNHLIVLIKLLRAYIHLLMCLAAVRIWLIEFERRNYERRSLVQRTFTRFQIRSTEIHRITRESDTNCINELRMDRNAFAVLCEMLKTRGGLLDEGNVTIEEQVATFGCLGAIDGTYIEVTVPESDKPRYQTRKGHIATNVLGVCTRDMNFVYVLSGWEGSSTDSRVLRDAITRHNGLKVPIGNYYLADAGYINGEGFLAPYRGTRYHLREWENGGPVPTNKEEYFNMKHSQARNIIERMYMDIDREENTTITLEDMPIGEDQPNELDSIDVVEASNEWTQWRDDLAQQIRNWDNGEEETLISILQEIVAAGGRCDNGSFRFGTYEHVVSKMREQITGININAKHVQNKIKRLKDKYSAAYDMLNTSGFGWDDARQCVTVDSPEVLEEYLKKHPNKNYTANKPFPTYERLSIIFGKDRATGSMAESATDAVENMNMETEDFVETEGFSVPLSNPSNVASGSAAPSGGETSTRKKKRKAAAADDMTKLIGKGLASVSDEMHQLITVITSSSPNLDGLDILPNELKDMGLNAMQIVRVSMYFGKKPDSIANLERLGWIFKTGICEDDIRRRQVKLFM</sequence>